<dbReference type="GO" id="GO:0008941">
    <property type="term" value="F:nitric oxide dioxygenase NAD(P)H activity"/>
    <property type="evidence" value="ECO:0007669"/>
    <property type="project" value="TreeGrafter"/>
</dbReference>
<organism evidence="5 6">
    <name type="scientific">Giardia intestinalis</name>
    <name type="common">Giardia lamblia</name>
    <dbReference type="NCBI Taxonomy" id="5741"/>
    <lineage>
        <taxon>Eukaryota</taxon>
        <taxon>Metamonada</taxon>
        <taxon>Diplomonadida</taxon>
        <taxon>Hexamitidae</taxon>
        <taxon>Giardiinae</taxon>
        <taxon>Giardia</taxon>
    </lineage>
</organism>
<dbReference type="PROSITE" id="PS01033">
    <property type="entry name" value="GLOBIN"/>
    <property type="match status" value="1"/>
</dbReference>
<dbReference type="GO" id="GO:0046872">
    <property type="term" value="F:metal ion binding"/>
    <property type="evidence" value="ECO:0007669"/>
    <property type="project" value="UniProtKB-KW"/>
</dbReference>
<reference evidence="6" key="1">
    <citation type="submission" date="2012-02" db="EMBL/GenBank/DDBJ databases">
        <title>Genome sequencing of Giardia lamblia Genotypes A2 and B isolates (DH and GS) and comparative analysis with the genomes of Genotypes A1 and E (WB and Pig).</title>
        <authorList>
            <person name="Adam R."/>
            <person name="Dahlstrom E."/>
            <person name="Martens C."/>
            <person name="Bruno D."/>
            <person name="Barbian K."/>
            <person name="Porcella S.F."/>
            <person name="Nash T."/>
        </authorList>
    </citation>
    <scope>NUCLEOTIDE SEQUENCE</scope>
    <source>
        <strain evidence="6">DH</strain>
    </source>
</reference>
<keyword evidence="1" id="KW-0349">Heme</keyword>
<dbReference type="PANTHER" id="PTHR43396:SF3">
    <property type="entry name" value="FLAVOHEMOPROTEIN"/>
    <property type="match status" value="1"/>
</dbReference>
<sequence>MTLSEDTLRAVEATAGLIAAQGIEFTRAFYERMLTKNEELKDIFNLAHQRTLRQPKALLDSLVAYALNIRRINELYELKGKGLPVPPEHWAELQGFSLPPNA</sequence>
<dbReference type="SUPFAM" id="SSF46458">
    <property type="entry name" value="Globin-like"/>
    <property type="match status" value="1"/>
</dbReference>
<dbReference type="GO" id="GO:0046210">
    <property type="term" value="P:nitric oxide catabolic process"/>
    <property type="evidence" value="ECO:0007669"/>
    <property type="project" value="TreeGrafter"/>
</dbReference>
<dbReference type="VEuPathDB" id="GiardiaDB:GL50581_1257"/>
<name>V6TFR2_GIAIN</name>
<evidence type="ECO:0000256" key="3">
    <source>
        <dbReference type="ARBA" id="ARBA00023004"/>
    </source>
</evidence>
<dbReference type="Proteomes" id="UP000018320">
    <property type="component" value="Unassembled WGS sequence"/>
</dbReference>
<proteinExistence type="predicted"/>
<evidence type="ECO:0000256" key="1">
    <source>
        <dbReference type="ARBA" id="ARBA00022617"/>
    </source>
</evidence>
<keyword evidence="3" id="KW-0408">Iron</keyword>
<gene>
    <name evidence="5" type="ORF">DHA2_152971</name>
</gene>
<dbReference type="InterPro" id="IPR012292">
    <property type="entry name" value="Globin/Proto"/>
</dbReference>
<dbReference type="GO" id="GO:0071500">
    <property type="term" value="P:cellular response to nitrosative stress"/>
    <property type="evidence" value="ECO:0007669"/>
    <property type="project" value="TreeGrafter"/>
</dbReference>
<dbReference type="GO" id="GO:0020037">
    <property type="term" value="F:heme binding"/>
    <property type="evidence" value="ECO:0007669"/>
    <property type="project" value="InterPro"/>
</dbReference>
<evidence type="ECO:0000259" key="4">
    <source>
        <dbReference type="PROSITE" id="PS01033"/>
    </source>
</evidence>
<dbReference type="PANTHER" id="PTHR43396">
    <property type="entry name" value="FLAVOHEMOPROTEIN"/>
    <property type="match status" value="1"/>
</dbReference>
<dbReference type="EMBL" id="AHGT01000031">
    <property type="protein sequence ID" value="ESU37182.1"/>
    <property type="molecule type" value="Genomic_DNA"/>
</dbReference>
<keyword evidence="2" id="KW-0479">Metal-binding</keyword>
<dbReference type="InterPro" id="IPR000971">
    <property type="entry name" value="Globin"/>
</dbReference>
<evidence type="ECO:0000313" key="6">
    <source>
        <dbReference type="Proteomes" id="UP000018320"/>
    </source>
</evidence>
<comment type="caution">
    <text evidence="5">The sequence shown here is derived from an EMBL/GenBank/DDBJ whole genome shotgun (WGS) entry which is preliminary data.</text>
</comment>
<dbReference type="InterPro" id="IPR009050">
    <property type="entry name" value="Globin-like_sf"/>
</dbReference>
<dbReference type="VEuPathDB" id="GiardiaDB:DHA2_152971"/>
<dbReference type="GO" id="GO:0019825">
    <property type="term" value="F:oxygen binding"/>
    <property type="evidence" value="ECO:0007669"/>
    <property type="project" value="InterPro"/>
</dbReference>
<accession>V6TFR2</accession>
<dbReference type="AlphaFoldDB" id="V6TFR2"/>
<feature type="domain" description="Globin" evidence="4">
    <location>
        <begin position="2"/>
        <end position="102"/>
    </location>
</feature>
<protein>
    <submittedName>
        <fullName evidence="5">Flavohemoprotein</fullName>
    </submittedName>
</protein>
<dbReference type="GO" id="GO:0071949">
    <property type="term" value="F:FAD binding"/>
    <property type="evidence" value="ECO:0007669"/>
    <property type="project" value="TreeGrafter"/>
</dbReference>
<evidence type="ECO:0000256" key="2">
    <source>
        <dbReference type="ARBA" id="ARBA00022723"/>
    </source>
</evidence>
<dbReference type="Gene3D" id="1.10.490.10">
    <property type="entry name" value="Globins"/>
    <property type="match status" value="1"/>
</dbReference>
<reference evidence="5 6" key="2">
    <citation type="journal article" date="2013" name="Genome Biol. Evol.">
        <title>Genome sequencing of Giardia lamblia genotypes A2 and B isolates (DH and GS) and comparative analysis with the genomes of genotypes A1 and E (WB and Pig).</title>
        <authorList>
            <person name="Adam R.D."/>
            <person name="Dahlstrom E.W."/>
            <person name="Martens C.A."/>
            <person name="Bruno D.P."/>
            <person name="Barbian K.D."/>
            <person name="Ricklefs S.M."/>
            <person name="Hernandez M.M."/>
            <person name="Narla N.P."/>
            <person name="Patel R.B."/>
            <person name="Porcella S.F."/>
            <person name="Nash T.E."/>
        </authorList>
    </citation>
    <scope>NUCLEOTIDE SEQUENCE [LARGE SCALE GENOMIC DNA]</scope>
    <source>
        <strain evidence="5 6">DH</strain>
    </source>
</reference>
<evidence type="ECO:0000313" key="5">
    <source>
        <dbReference type="EMBL" id="ESU37182.1"/>
    </source>
</evidence>